<keyword evidence="3" id="KW-0687">Ribonucleoprotein</keyword>
<dbReference type="GO" id="GO:0005840">
    <property type="term" value="C:ribosome"/>
    <property type="evidence" value="ECO:0007669"/>
    <property type="project" value="UniProtKB-KW"/>
</dbReference>
<dbReference type="GO" id="GO:1990904">
    <property type="term" value="C:ribonucleoprotein complex"/>
    <property type="evidence" value="ECO:0007669"/>
    <property type="project" value="UniProtKB-KW"/>
</dbReference>
<evidence type="ECO:0000256" key="3">
    <source>
        <dbReference type="ARBA" id="ARBA00023274"/>
    </source>
</evidence>
<gene>
    <name evidence="6" type="ORF">HPHI1048_LOCUS18204</name>
    <name evidence="7" type="ORF">HPHI1048_LOCUS18205</name>
</gene>
<dbReference type="InterPro" id="IPR030826">
    <property type="entry name" value="Ribosomal_bTHX/bTHXc/bTHXm"/>
</dbReference>
<feature type="chain" id="PRO_5036393696" evidence="5">
    <location>
        <begin position="17"/>
        <end position="105"/>
    </location>
</feature>
<evidence type="ECO:0000256" key="4">
    <source>
        <dbReference type="SAM" id="MobiDB-lite"/>
    </source>
</evidence>
<feature type="signal peptide" evidence="5">
    <location>
        <begin position="1"/>
        <end position="16"/>
    </location>
</feature>
<keyword evidence="5" id="KW-0732">Signal</keyword>
<dbReference type="NCBIfam" id="TIGR04560">
    <property type="entry name" value="ribo_THX"/>
    <property type="match status" value="1"/>
</dbReference>
<feature type="region of interest" description="Disordered" evidence="4">
    <location>
        <begin position="80"/>
        <end position="105"/>
    </location>
</feature>
<evidence type="ECO:0000313" key="7">
    <source>
        <dbReference type="EMBL" id="CAD8498383.1"/>
    </source>
</evidence>
<comment type="similarity">
    <text evidence="1">Belongs to the bacterial ribosomal protein bTHX family.</text>
</comment>
<dbReference type="EMBL" id="HBEO01027016">
    <property type="protein sequence ID" value="CAD8498380.1"/>
    <property type="molecule type" value="Transcribed_RNA"/>
</dbReference>
<proteinExistence type="inferred from homology"/>
<organism evidence="6">
    <name type="scientific">Hanusia phi</name>
    <dbReference type="NCBI Taxonomy" id="3032"/>
    <lineage>
        <taxon>Eukaryota</taxon>
        <taxon>Cryptophyceae</taxon>
        <taxon>Pyrenomonadales</taxon>
        <taxon>Geminigeraceae</taxon>
        <taxon>Hanusia</taxon>
    </lineage>
</organism>
<sequence>MLRRFLLLTAAASVSAFLATPSLPRAQSLRVKAAGPVCLLSEGQMAVSIVGAKNDELTVMQGRGDMRSKKGKRFAKSYGKCRTKNGKTSDKSKTVWGGVHGQPTS</sequence>
<dbReference type="PANTHER" id="PTHR34550">
    <property type="entry name" value="30S RIBOSOMAL PROTEIN S31, CHLOROPLASTIC"/>
    <property type="match status" value="1"/>
</dbReference>
<dbReference type="EMBL" id="HBEO01027017">
    <property type="protein sequence ID" value="CAD8498383.1"/>
    <property type="molecule type" value="Transcribed_RNA"/>
</dbReference>
<dbReference type="InterPro" id="IPR044695">
    <property type="entry name" value="Ribosomal_bTHXc/bTHXc_plant"/>
</dbReference>
<evidence type="ECO:0000256" key="2">
    <source>
        <dbReference type="ARBA" id="ARBA00022980"/>
    </source>
</evidence>
<protein>
    <submittedName>
        <fullName evidence="6">Uncharacterized protein</fullName>
    </submittedName>
</protein>
<evidence type="ECO:0000313" key="6">
    <source>
        <dbReference type="EMBL" id="CAD8498380.1"/>
    </source>
</evidence>
<name>A0A6T7SAM4_9CRYP</name>
<reference evidence="6" key="1">
    <citation type="submission" date="2021-01" db="EMBL/GenBank/DDBJ databases">
        <authorList>
            <person name="Corre E."/>
            <person name="Pelletier E."/>
            <person name="Niang G."/>
            <person name="Scheremetjew M."/>
            <person name="Finn R."/>
            <person name="Kale V."/>
            <person name="Holt S."/>
            <person name="Cochrane G."/>
            <person name="Meng A."/>
            <person name="Brown T."/>
            <person name="Cohen L."/>
        </authorList>
    </citation>
    <scope>NUCLEOTIDE SEQUENCE</scope>
    <source>
        <strain evidence="6">CCMP325</strain>
    </source>
</reference>
<accession>A0A6T7SAM4</accession>
<keyword evidence="2" id="KW-0689">Ribosomal protein</keyword>
<dbReference type="PANTHER" id="PTHR34550:SF2">
    <property type="entry name" value="SMALL RIBOSOMAL SUBUNIT PROTEIN BTHXC"/>
    <property type="match status" value="1"/>
</dbReference>
<dbReference type="AlphaFoldDB" id="A0A6T7SAM4"/>
<evidence type="ECO:0000256" key="1">
    <source>
        <dbReference type="ARBA" id="ARBA00010834"/>
    </source>
</evidence>
<evidence type="ECO:0000256" key="5">
    <source>
        <dbReference type="SAM" id="SignalP"/>
    </source>
</evidence>